<evidence type="ECO:0000313" key="1">
    <source>
        <dbReference type="EMBL" id="SLN66216.1"/>
    </source>
</evidence>
<evidence type="ECO:0000313" key="2">
    <source>
        <dbReference type="Proteomes" id="UP000193870"/>
    </source>
</evidence>
<sequence>MPSIAFSRTPISSRLVVFASTSRLPRATSRATVTARDKPRLMVVDSQNAAAMATINAPVPSATSRLRAPS</sequence>
<gene>
    <name evidence="1" type="ORF">PAM7066_03322</name>
</gene>
<organism evidence="1 2">
    <name type="scientific">Palleronia marisminoris</name>
    <dbReference type="NCBI Taxonomy" id="315423"/>
    <lineage>
        <taxon>Bacteria</taxon>
        <taxon>Pseudomonadati</taxon>
        <taxon>Pseudomonadota</taxon>
        <taxon>Alphaproteobacteria</taxon>
        <taxon>Rhodobacterales</taxon>
        <taxon>Roseobacteraceae</taxon>
        <taxon>Palleronia</taxon>
    </lineage>
</organism>
<proteinExistence type="predicted"/>
<reference evidence="1 2" key="1">
    <citation type="submission" date="2017-03" db="EMBL/GenBank/DDBJ databases">
        <authorList>
            <person name="Afonso C.L."/>
            <person name="Miller P.J."/>
            <person name="Scott M.A."/>
            <person name="Spackman E."/>
            <person name="Goraichik I."/>
            <person name="Dimitrov K.M."/>
            <person name="Suarez D.L."/>
            <person name="Swayne D.E."/>
        </authorList>
    </citation>
    <scope>NUCLEOTIDE SEQUENCE [LARGE SCALE GENOMIC DNA]</scope>
    <source>
        <strain evidence="1 2">CECT 7066</strain>
    </source>
</reference>
<name>A0A1Y5TKH6_9RHOB</name>
<dbReference type="Proteomes" id="UP000193870">
    <property type="component" value="Unassembled WGS sequence"/>
</dbReference>
<keyword evidence="2" id="KW-1185">Reference proteome</keyword>
<accession>A0A1Y5TKH6</accession>
<dbReference type="EMBL" id="FWFV01000012">
    <property type="protein sequence ID" value="SLN66216.1"/>
    <property type="molecule type" value="Genomic_DNA"/>
</dbReference>
<dbReference type="AlphaFoldDB" id="A0A1Y5TKH6"/>
<protein>
    <submittedName>
        <fullName evidence="1">Uncharacterized protein</fullName>
    </submittedName>
</protein>